<name>A0A914W5X5_9BILA</name>
<proteinExistence type="predicted"/>
<dbReference type="Proteomes" id="UP000887566">
    <property type="component" value="Unplaced"/>
</dbReference>
<evidence type="ECO:0000256" key="1">
    <source>
        <dbReference type="SAM" id="Coils"/>
    </source>
</evidence>
<dbReference type="AlphaFoldDB" id="A0A914W5X5"/>
<evidence type="ECO:0000256" key="2">
    <source>
        <dbReference type="SAM" id="MobiDB-lite"/>
    </source>
</evidence>
<accession>A0A914W5X5</accession>
<sequence>MSSGSAASLEAIRQELKDCQARNAQAAKLALELVHEKDTLKAENVKFREQFAVELERLRDENHSLSLRLATKTDLLIQYDADLENMRSEMNAADLAEKDRMRSDYEQKMIKLRKKNDEIEKDLIESKQIMDKLTEQLADSRRELDRAKRRARLSDDSLDSSSRNRTQEQLRLDLARLNSDYETIVQEHTELTEIAHTLRFENAEFKRQLEDETSRADEFQSLSSQFRKENEELRERVALMSGELETARGSQKTARKGNSMFAELDDHRRLMERNIITLKEDNERLMGRNAELEREIQVQQQHLMVALQVTEGSGGTSRAVMEELTRLRGENRALTARLSQRMPSLNALSNDESAGALLADTDRLSKDMIVSLRMENERLRKQMLNVTTERDRALDENVSEKQRYRLLQNKLTVSENECQNLRRRVNTSQPPAKYTSQASTSGRVEFITPVLADVATKTAAMNLNEAKSVLAEQQQETEETWAAPRRQNSKKVVRFDAAEDMVAEASSDFAVDSKENSAVVGERRRRGGKVIDRVKRVPDANDLDTSAGDCKQQ</sequence>
<organism evidence="3 4">
    <name type="scientific">Plectus sambesii</name>
    <dbReference type="NCBI Taxonomy" id="2011161"/>
    <lineage>
        <taxon>Eukaryota</taxon>
        <taxon>Metazoa</taxon>
        <taxon>Ecdysozoa</taxon>
        <taxon>Nematoda</taxon>
        <taxon>Chromadorea</taxon>
        <taxon>Plectida</taxon>
        <taxon>Plectina</taxon>
        <taxon>Plectoidea</taxon>
        <taxon>Plectidae</taxon>
        <taxon>Plectus</taxon>
    </lineage>
</organism>
<feature type="region of interest" description="Disordered" evidence="2">
    <location>
        <begin position="513"/>
        <end position="553"/>
    </location>
</feature>
<feature type="compositionally biased region" description="Basic and acidic residues" evidence="2">
    <location>
        <begin position="529"/>
        <end position="539"/>
    </location>
</feature>
<evidence type="ECO:0000313" key="4">
    <source>
        <dbReference type="WBParaSite" id="PSAMB.scaffold3122size38986.g20413.t1"/>
    </source>
</evidence>
<protein>
    <submittedName>
        <fullName evidence="4">Uncharacterized protein</fullName>
    </submittedName>
</protein>
<evidence type="ECO:0000313" key="3">
    <source>
        <dbReference type="Proteomes" id="UP000887566"/>
    </source>
</evidence>
<dbReference type="WBParaSite" id="PSAMB.scaffold3122size38986.g20413.t1">
    <property type="protein sequence ID" value="PSAMB.scaffold3122size38986.g20413.t1"/>
    <property type="gene ID" value="PSAMB.scaffold3122size38986.g20413"/>
</dbReference>
<keyword evidence="3" id="KW-1185">Reference proteome</keyword>
<feature type="region of interest" description="Disordered" evidence="2">
    <location>
        <begin position="146"/>
        <end position="166"/>
    </location>
</feature>
<feature type="coiled-coil region" evidence="1">
    <location>
        <begin position="369"/>
        <end position="424"/>
    </location>
</feature>
<feature type="coiled-coil region" evidence="1">
    <location>
        <begin position="275"/>
        <end position="302"/>
    </location>
</feature>
<feature type="coiled-coil region" evidence="1">
    <location>
        <begin position="9"/>
        <end position="68"/>
    </location>
</feature>
<reference evidence="4" key="1">
    <citation type="submission" date="2022-11" db="UniProtKB">
        <authorList>
            <consortium name="WormBaseParasite"/>
        </authorList>
    </citation>
    <scope>IDENTIFICATION</scope>
</reference>
<keyword evidence="1" id="KW-0175">Coiled coil</keyword>